<dbReference type="PANTHER" id="PTHR24023:SF1082">
    <property type="entry name" value="COLLAGEN TRIPLE HELIX REPEAT"/>
    <property type="match status" value="1"/>
</dbReference>
<gene>
    <name evidence="4" type="ORF">XENOCAPTIV_029791</name>
</gene>
<comment type="caution">
    <text evidence="4">The sequence shown here is derived from an EMBL/GenBank/DDBJ whole genome shotgun (WGS) entry which is preliminary data.</text>
</comment>
<dbReference type="EMBL" id="JAHRIN010042894">
    <property type="protein sequence ID" value="MEQ2206477.1"/>
    <property type="molecule type" value="Genomic_DNA"/>
</dbReference>
<dbReference type="Pfam" id="PF01391">
    <property type="entry name" value="Collagen"/>
    <property type="match status" value="1"/>
</dbReference>
<organism evidence="4 5">
    <name type="scientific">Xenoophorus captivus</name>
    <dbReference type="NCBI Taxonomy" id="1517983"/>
    <lineage>
        <taxon>Eukaryota</taxon>
        <taxon>Metazoa</taxon>
        <taxon>Chordata</taxon>
        <taxon>Craniata</taxon>
        <taxon>Vertebrata</taxon>
        <taxon>Euteleostomi</taxon>
        <taxon>Actinopterygii</taxon>
        <taxon>Neopterygii</taxon>
        <taxon>Teleostei</taxon>
        <taxon>Neoteleostei</taxon>
        <taxon>Acanthomorphata</taxon>
        <taxon>Ovalentaria</taxon>
        <taxon>Atherinomorphae</taxon>
        <taxon>Cyprinodontiformes</taxon>
        <taxon>Goodeidae</taxon>
        <taxon>Xenoophorus</taxon>
    </lineage>
</organism>
<feature type="region of interest" description="Disordered" evidence="3">
    <location>
        <begin position="63"/>
        <end position="116"/>
    </location>
</feature>
<feature type="compositionally biased region" description="Low complexity" evidence="3">
    <location>
        <begin position="87"/>
        <end position="106"/>
    </location>
</feature>
<evidence type="ECO:0000256" key="1">
    <source>
        <dbReference type="ARBA" id="ARBA00004498"/>
    </source>
</evidence>
<dbReference type="Proteomes" id="UP001434883">
    <property type="component" value="Unassembled WGS sequence"/>
</dbReference>
<keyword evidence="2" id="KW-0964">Secreted</keyword>
<reference evidence="4 5" key="1">
    <citation type="submission" date="2021-06" db="EMBL/GenBank/DDBJ databases">
        <authorList>
            <person name="Palmer J.M."/>
        </authorList>
    </citation>
    <scope>NUCLEOTIDE SEQUENCE [LARGE SCALE GENOMIC DNA]</scope>
    <source>
        <strain evidence="4 5">XC_2019</strain>
        <tissue evidence="4">Muscle</tissue>
    </source>
</reference>
<protein>
    <submittedName>
        <fullName evidence="4">Uncharacterized protein</fullName>
    </submittedName>
</protein>
<keyword evidence="2" id="KW-0272">Extracellular matrix</keyword>
<evidence type="ECO:0000256" key="2">
    <source>
        <dbReference type="ARBA" id="ARBA00022530"/>
    </source>
</evidence>
<sequence>MKGPPGARGEKGDPGRPGVQVPCPTCLIFFFYRVYLDHQVQREKRGSQGPRVLEVWKETLGPQASLAPGRKPVPIEEPLGPPGEPGIPGSRGPPGARGNQGNVGSRGRPGRPGYPGEQGKVLSVRCLIRAINQDILFSCFSFLCRTERYSWRKRAFRE</sequence>
<evidence type="ECO:0000313" key="4">
    <source>
        <dbReference type="EMBL" id="MEQ2206477.1"/>
    </source>
</evidence>
<evidence type="ECO:0000313" key="5">
    <source>
        <dbReference type="Proteomes" id="UP001434883"/>
    </source>
</evidence>
<dbReference type="PANTHER" id="PTHR24023">
    <property type="entry name" value="COLLAGEN ALPHA"/>
    <property type="match status" value="1"/>
</dbReference>
<dbReference type="InterPro" id="IPR008160">
    <property type="entry name" value="Collagen"/>
</dbReference>
<dbReference type="InterPro" id="IPR050149">
    <property type="entry name" value="Collagen_superfamily"/>
</dbReference>
<evidence type="ECO:0000256" key="3">
    <source>
        <dbReference type="SAM" id="MobiDB-lite"/>
    </source>
</evidence>
<proteinExistence type="predicted"/>
<comment type="subcellular location">
    <subcellularLocation>
        <location evidence="1">Secreted</location>
        <location evidence="1">Extracellular space</location>
        <location evidence="1">Extracellular matrix</location>
    </subcellularLocation>
</comment>
<keyword evidence="5" id="KW-1185">Reference proteome</keyword>
<name>A0ABV0RE88_9TELE</name>
<accession>A0ABV0RE88</accession>